<dbReference type="EMBL" id="KI925011">
    <property type="protein sequence ID" value="ETW20866.1"/>
    <property type="molecule type" value="Genomic_DNA"/>
</dbReference>
<evidence type="ECO:0000313" key="1">
    <source>
        <dbReference type="EMBL" id="ETW20866.1"/>
    </source>
</evidence>
<organism evidence="1 2">
    <name type="scientific">Plasmodium falciparum Vietnam Oak-Knoll</name>
    <name type="common">FVO</name>
    <dbReference type="NCBI Taxonomy" id="1036723"/>
    <lineage>
        <taxon>Eukaryota</taxon>
        <taxon>Sar</taxon>
        <taxon>Alveolata</taxon>
        <taxon>Apicomplexa</taxon>
        <taxon>Aconoidasida</taxon>
        <taxon>Haemosporida</taxon>
        <taxon>Plasmodiidae</taxon>
        <taxon>Plasmodium</taxon>
        <taxon>Plasmodium (Laverania)</taxon>
    </lineage>
</organism>
<sequence length="63" mass="7537">MCSALIFILINYDIKPSIFSYNKSNAHTKKKKNIKNTYRKNNTNIKKKRKEIELFIKKNIFIS</sequence>
<gene>
    <name evidence="1" type="ORF">PFFVO_00198</name>
</gene>
<reference evidence="1 2" key="1">
    <citation type="submission" date="2013-02" db="EMBL/GenBank/DDBJ databases">
        <title>The Genome Annotation of Plasmodium falciparum Vietnam Oak-Knoll (FVO).</title>
        <authorList>
            <consortium name="The Broad Institute Genome Sequencing Platform"/>
            <consortium name="The Broad Institute Genome Sequencing Center for Infectious Disease"/>
            <person name="Neafsey D."/>
            <person name="Hoffman S."/>
            <person name="Volkman S."/>
            <person name="Rosenthal P."/>
            <person name="Walker B."/>
            <person name="Young S.K."/>
            <person name="Zeng Q."/>
            <person name="Gargeya S."/>
            <person name="Fitzgerald M."/>
            <person name="Haas B."/>
            <person name="Abouelleil A."/>
            <person name="Allen A.W."/>
            <person name="Alvarado L."/>
            <person name="Arachchi H.M."/>
            <person name="Berlin A.M."/>
            <person name="Chapman S.B."/>
            <person name="Gainer-Dewar J."/>
            <person name="Goldberg J."/>
            <person name="Griggs A."/>
            <person name="Gujja S."/>
            <person name="Hansen M."/>
            <person name="Howarth C."/>
            <person name="Imamovic A."/>
            <person name="Ireland A."/>
            <person name="Larimer J."/>
            <person name="McCowan C."/>
            <person name="Murphy C."/>
            <person name="Pearson M."/>
            <person name="Poon T.W."/>
            <person name="Priest M."/>
            <person name="Roberts A."/>
            <person name="Saif S."/>
            <person name="Shea T."/>
            <person name="Sisk P."/>
            <person name="Sykes S."/>
            <person name="Wortman J."/>
            <person name="Nusbaum C."/>
            <person name="Birren B."/>
        </authorList>
    </citation>
    <scope>NUCLEOTIDE SEQUENCE [LARGE SCALE GENOMIC DNA]</scope>
    <source>
        <strain evidence="2">Vietnam Oak-Knoll (FVO)</strain>
    </source>
</reference>
<name>A0A024VDH6_PLAFA</name>
<proteinExistence type="predicted"/>
<dbReference type="Proteomes" id="UP000030690">
    <property type="component" value="Unassembled WGS sequence"/>
</dbReference>
<dbReference type="AlphaFoldDB" id="A0A024VDH6"/>
<evidence type="ECO:0000313" key="2">
    <source>
        <dbReference type="Proteomes" id="UP000030690"/>
    </source>
</evidence>
<reference evidence="1 2" key="2">
    <citation type="submission" date="2013-02" db="EMBL/GenBank/DDBJ databases">
        <title>The Genome Sequence of Plasmodium falciparum Vietnam Oak-Knoll (FVO).</title>
        <authorList>
            <consortium name="The Broad Institute Genome Sequencing Platform"/>
            <consortium name="The Broad Institute Genome Sequencing Center for Infectious Disease"/>
            <person name="Neafsey D."/>
            <person name="Cheeseman I."/>
            <person name="Volkman S."/>
            <person name="Adams J."/>
            <person name="Walker B."/>
            <person name="Young S.K."/>
            <person name="Zeng Q."/>
            <person name="Gargeya S."/>
            <person name="Fitzgerald M."/>
            <person name="Haas B."/>
            <person name="Abouelleil A."/>
            <person name="Alvarado L."/>
            <person name="Arachchi H.M."/>
            <person name="Berlin A.M."/>
            <person name="Chapman S.B."/>
            <person name="Dewar J."/>
            <person name="Goldberg J."/>
            <person name="Griggs A."/>
            <person name="Gujja S."/>
            <person name="Hansen M."/>
            <person name="Howarth C."/>
            <person name="Imamovic A."/>
            <person name="Larimer J."/>
            <person name="McCowan C."/>
            <person name="Murphy C."/>
            <person name="Neiman D."/>
            <person name="Pearson M."/>
            <person name="Priest M."/>
            <person name="Roberts A."/>
            <person name="Saif S."/>
            <person name="Shea T."/>
            <person name="Sisk P."/>
            <person name="Sykes S."/>
            <person name="Wortman J."/>
            <person name="Nusbaum C."/>
            <person name="Birren B."/>
        </authorList>
    </citation>
    <scope>NUCLEOTIDE SEQUENCE [LARGE SCALE GENOMIC DNA]</scope>
    <source>
        <strain evidence="2">Vietnam Oak-Knoll (FVO)</strain>
    </source>
</reference>
<protein>
    <submittedName>
        <fullName evidence="1">Uncharacterized protein</fullName>
    </submittedName>
</protein>
<accession>A0A024VDH6</accession>